<comment type="subcellular location">
    <subcellularLocation>
        <location evidence="1">Nucleus</location>
    </subcellularLocation>
</comment>
<evidence type="ECO:0000313" key="12">
    <source>
        <dbReference type="Proteomes" id="UP000762676"/>
    </source>
</evidence>
<sequence length="410" mass="46925">MDLFKRDKLAGDKASERKDSFFVIHSLCVCVCPIDYGPCRRNELASVIKNMGGVRGVKQLVLDNLKLLLRKFYTCPRNARPRTCLHCNTTYTASTSLSSHLRSITGIGIWTCSRCKYSSKPDTTFTRKHSLCYHILKENDIPRYICLEPGCNKKHNHTHHQKSHARQHAGEKDFQCCIENCAMMFTNRIAYSQHLLQIHNVKLLWNNKLKKVSAPEQHRKSHKRSQQVRSSSKAISLQGSDSTPNYSQMPHSTSPKSMKRAVPENISQVPSFEEKDTITSPKRMKKSVTTNVNQVTLPKESDTTISTNMMKKDVHVNVNKMASLEITSADMMKREVCTNSNQICQVTSPEDEAWEESFEDFKAQVDAGEIYGSEFHKKFLYLFGSHNYSFNVLYYVSCFEFKGTKVRPNL</sequence>
<accession>A0AAV4G8L9</accession>
<dbReference type="Gene3D" id="3.30.160.60">
    <property type="entry name" value="Classic Zinc Finger"/>
    <property type="match status" value="1"/>
</dbReference>
<dbReference type="PANTHER" id="PTHR46179">
    <property type="entry name" value="ZINC FINGER PROTEIN"/>
    <property type="match status" value="1"/>
</dbReference>
<keyword evidence="5" id="KW-0805">Transcription regulation</keyword>
<dbReference type="GO" id="GO:0008270">
    <property type="term" value="F:zinc ion binding"/>
    <property type="evidence" value="ECO:0007669"/>
    <property type="project" value="UniProtKB-KW"/>
</dbReference>
<evidence type="ECO:0000256" key="7">
    <source>
        <dbReference type="ARBA" id="ARBA00023242"/>
    </source>
</evidence>
<dbReference type="EMBL" id="BMAT01011867">
    <property type="protein sequence ID" value="GFR80915.1"/>
    <property type="molecule type" value="Genomic_DNA"/>
</dbReference>
<dbReference type="Proteomes" id="UP000762676">
    <property type="component" value="Unassembled WGS sequence"/>
</dbReference>
<keyword evidence="12" id="KW-1185">Reference proteome</keyword>
<evidence type="ECO:0000256" key="4">
    <source>
        <dbReference type="ARBA" id="ARBA00022833"/>
    </source>
</evidence>
<dbReference type="GO" id="GO:0006357">
    <property type="term" value="P:regulation of transcription by RNA polymerase II"/>
    <property type="evidence" value="ECO:0007669"/>
    <property type="project" value="TreeGrafter"/>
</dbReference>
<reference evidence="11 12" key="1">
    <citation type="journal article" date="2021" name="Elife">
        <title>Chloroplast acquisition without the gene transfer in kleptoplastic sea slugs, Plakobranchus ocellatus.</title>
        <authorList>
            <person name="Maeda T."/>
            <person name="Takahashi S."/>
            <person name="Yoshida T."/>
            <person name="Shimamura S."/>
            <person name="Takaki Y."/>
            <person name="Nagai Y."/>
            <person name="Toyoda A."/>
            <person name="Suzuki Y."/>
            <person name="Arimoto A."/>
            <person name="Ishii H."/>
            <person name="Satoh N."/>
            <person name="Nishiyama T."/>
            <person name="Hasebe M."/>
            <person name="Maruyama T."/>
            <person name="Minagawa J."/>
            <person name="Obokata J."/>
            <person name="Shigenobu S."/>
        </authorList>
    </citation>
    <scope>NUCLEOTIDE SEQUENCE [LARGE SCALE GENOMIC DNA]</scope>
</reference>
<feature type="region of interest" description="Disordered" evidence="9">
    <location>
        <begin position="212"/>
        <end position="261"/>
    </location>
</feature>
<dbReference type="PROSITE" id="PS00028">
    <property type="entry name" value="ZINC_FINGER_C2H2_1"/>
    <property type="match status" value="1"/>
</dbReference>
<keyword evidence="2" id="KW-0479">Metal-binding</keyword>
<dbReference type="InterPro" id="IPR036236">
    <property type="entry name" value="Znf_C2H2_sf"/>
</dbReference>
<dbReference type="SUPFAM" id="SSF57667">
    <property type="entry name" value="beta-beta-alpha zinc fingers"/>
    <property type="match status" value="1"/>
</dbReference>
<evidence type="ECO:0000256" key="3">
    <source>
        <dbReference type="ARBA" id="ARBA00022771"/>
    </source>
</evidence>
<dbReference type="AlphaFoldDB" id="A0AAV4G8L9"/>
<organism evidence="11 12">
    <name type="scientific">Elysia marginata</name>
    <dbReference type="NCBI Taxonomy" id="1093978"/>
    <lineage>
        <taxon>Eukaryota</taxon>
        <taxon>Metazoa</taxon>
        <taxon>Spiralia</taxon>
        <taxon>Lophotrochozoa</taxon>
        <taxon>Mollusca</taxon>
        <taxon>Gastropoda</taxon>
        <taxon>Heterobranchia</taxon>
        <taxon>Euthyneura</taxon>
        <taxon>Panpulmonata</taxon>
        <taxon>Sacoglossa</taxon>
        <taxon>Placobranchoidea</taxon>
        <taxon>Plakobranchidae</taxon>
        <taxon>Elysia</taxon>
    </lineage>
</organism>
<evidence type="ECO:0000256" key="8">
    <source>
        <dbReference type="PROSITE-ProRule" id="PRU00042"/>
    </source>
</evidence>
<dbReference type="InterPro" id="IPR051061">
    <property type="entry name" value="Zinc_finger_trans_reg"/>
</dbReference>
<evidence type="ECO:0000256" key="6">
    <source>
        <dbReference type="ARBA" id="ARBA00023163"/>
    </source>
</evidence>
<evidence type="ECO:0000313" key="11">
    <source>
        <dbReference type="EMBL" id="GFR80915.1"/>
    </source>
</evidence>
<keyword evidence="7" id="KW-0539">Nucleus</keyword>
<dbReference type="InterPro" id="IPR013087">
    <property type="entry name" value="Znf_C2H2_type"/>
</dbReference>
<dbReference type="PROSITE" id="PS50157">
    <property type="entry name" value="ZINC_FINGER_C2H2_2"/>
    <property type="match status" value="1"/>
</dbReference>
<keyword evidence="3 8" id="KW-0863">Zinc-finger</keyword>
<feature type="domain" description="C2H2-type" evidence="10">
    <location>
        <begin position="144"/>
        <end position="173"/>
    </location>
</feature>
<evidence type="ECO:0000256" key="9">
    <source>
        <dbReference type="SAM" id="MobiDB-lite"/>
    </source>
</evidence>
<evidence type="ECO:0000256" key="5">
    <source>
        <dbReference type="ARBA" id="ARBA00023015"/>
    </source>
</evidence>
<comment type="caution">
    <text evidence="11">The sequence shown here is derived from an EMBL/GenBank/DDBJ whole genome shotgun (WGS) entry which is preliminary data.</text>
</comment>
<protein>
    <submittedName>
        <fullName evidence="11">B-cell CLL/lymphoma 6 member B protein</fullName>
    </submittedName>
</protein>
<keyword evidence="4" id="KW-0862">Zinc</keyword>
<evidence type="ECO:0000256" key="2">
    <source>
        <dbReference type="ARBA" id="ARBA00022723"/>
    </source>
</evidence>
<gene>
    <name evidence="11" type="ORF">ElyMa_005910900</name>
</gene>
<keyword evidence="6" id="KW-0804">Transcription</keyword>
<name>A0AAV4G8L9_9GAST</name>
<evidence type="ECO:0000259" key="10">
    <source>
        <dbReference type="PROSITE" id="PS50157"/>
    </source>
</evidence>
<dbReference type="GO" id="GO:0005634">
    <property type="term" value="C:nucleus"/>
    <property type="evidence" value="ECO:0007669"/>
    <property type="project" value="UniProtKB-SubCell"/>
</dbReference>
<dbReference type="PANTHER" id="PTHR46179:SF13">
    <property type="entry name" value="C2H2-TYPE DOMAIN-CONTAINING PROTEIN"/>
    <property type="match status" value="1"/>
</dbReference>
<feature type="compositionally biased region" description="Polar residues" evidence="9">
    <location>
        <begin position="227"/>
        <end position="256"/>
    </location>
</feature>
<proteinExistence type="predicted"/>
<evidence type="ECO:0000256" key="1">
    <source>
        <dbReference type="ARBA" id="ARBA00004123"/>
    </source>
</evidence>
<dbReference type="SMART" id="SM00355">
    <property type="entry name" value="ZnF_C2H2"/>
    <property type="match status" value="3"/>
</dbReference>